<proteinExistence type="predicted"/>
<dbReference type="AlphaFoldDB" id="A0A7S3PVZ5"/>
<accession>A0A7S3PVZ5</accession>
<evidence type="ECO:0000313" key="1">
    <source>
        <dbReference type="EMBL" id="CAE0457434.1"/>
    </source>
</evidence>
<reference evidence="1" key="1">
    <citation type="submission" date="2021-01" db="EMBL/GenBank/DDBJ databases">
        <authorList>
            <person name="Corre E."/>
            <person name="Pelletier E."/>
            <person name="Niang G."/>
            <person name="Scheremetjew M."/>
            <person name="Finn R."/>
            <person name="Kale V."/>
            <person name="Holt S."/>
            <person name="Cochrane G."/>
            <person name="Meng A."/>
            <person name="Brown T."/>
            <person name="Cohen L."/>
        </authorList>
    </citation>
    <scope>NUCLEOTIDE SEQUENCE</scope>
    <source>
        <strain evidence="1">MM31A-1</strain>
    </source>
</reference>
<organism evidence="1">
    <name type="scientific">Chaetoceros debilis</name>
    <dbReference type="NCBI Taxonomy" id="122233"/>
    <lineage>
        <taxon>Eukaryota</taxon>
        <taxon>Sar</taxon>
        <taxon>Stramenopiles</taxon>
        <taxon>Ochrophyta</taxon>
        <taxon>Bacillariophyta</taxon>
        <taxon>Coscinodiscophyceae</taxon>
        <taxon>Chaetocerotophycidae</taxon>
        <taxon>Chaetocerotales</taxon>
        <taxon>Chaetocerotaceae</taxon>
        <taxon>Chaetoceros</taxon>
    </lineage>
</organism>
<sequence>MQALTEAMGYLTIIISSPHDDAKEIEADAAIDRLLQNRKLEQTGFPRLYNTAKQMKQHLRLTAMEADSHITDMNNAHKSTIKTRKKNDNLKRILINTASENAKLHNQIAALLSDIESLKKEMKLVVRSVRYYFNNSEYESEEKETIHENDDSTHISTSSSLVTDDGCATIRLEEKKRTRFRWLLP</sequence>
<gene>
    <name evidence="1" type="ORF">CDEB00056_LOCUS2275</name>
</gene>
<dbReference type="EMBL" id="HBIO01003327">
    <property type="protein sequence ID" value="CAE0457434.1"/>
    <property type="molecule type" value="Transcribed_RNA"/>
</dbReference>
<name>A0A7S3PVZ5_9STRA</name>
<protein>
    <submittedName>
        <fullName evidence="1">Uncharacterized protein</fullName>
    </submittedName>
</protein>